<reference evidence="1" key="1">
    <citation type="submission" date="2022-08" db="EMBL/GenBank/DDBJ databases">
        <title>Polycladomyces zharkentsis sp. nov., a novel thermophilic CMC and starch-degrading bacterium isolated from a geothermal spring in Kazakhstan.</title>
        <authorList>
            <person name="Mashzhan A."/>
            <person name="Kistaubaeva A."/>
            <person name="Javier-Lopez R."/>
            <person name="Birkeland N.-K."/>
        </authorList>
    </citation>
    <scope>NUCLEOTIDE SEQUENCE</scope>
    <source>
        <strain evidence="1">KSR 13</strain>
    </source>
</reference>
<organism evidence="1 2">
    <name type="scientific">Polycladomyces subterraneus</name>
    <dbReference type="NCBI Taxonomy" id="1016997"/>
    <lineage>
        <taxon>Bacteria</taxon>
        <taxon>Bacillati</taxon>
        <taxon>Bacillota</taxon>
        <taxon>Bacilli</taxon>
        <taxon>Bacillales</taxon>
        <taxon>Thermoactinomycetaceae</taxon>
        <taxon>Polycladomyces</taxon>
    </lineage>
</organism>
<sequence>MAIDKTIPLVVHVFNRGKVGKPVLAGEGSTPFIRLVKQEKSPGRVKMLGAFETRFLFNPSDVSEWRLAGRERQMTVPGSSSWADRTVMHRAERFRDRRTVDGRKDGWSIASDCWKRFSNW</sequence>
<evidence type="ECO:0000313" key="1">
    <source>
        <dbReference type="EMBL" id="MDN4594113.1"/>
    </source>
</evidence>
<name>A0ABT8IMU3_9BACL</name>
<dbReference type="RefSeq" id="WP_301238795.1">
    <property type="nucleotide sequence ID" value="NZ_JANRHH010000036.1"/>
</dbReference>
<accession>A0ABT8IMU3</accession>
<dbReference type="EMBL" id="JANRHH010000036">
    <property type="protein sequence ID" value="MDN4594113.1"/>
    <property type="molecule type" value="Genomic_DNA"/>
</dbReference>
<keyword evidence="2" id="KW-1185">Reference proteome</keyword>
<gene>
    <name evidence="1" type="ORF">NWF35_09380</name>
</gene>
<proteinExistence type="predicted"/>
<comment type="caution">
    <text evidence="1">The sequence shown here is derived from an EMBL/GenBank/DDBJ whole genome shotgun (WGS) entry which is preliminary data.</text>
</comment>
<protein>
    <submittedName>
        <fullName evidence="1">Uncharacterized protein</fullName>
    </submittedName>
</protein>
<evidence type="ECO:0000313" key="2">
    <source>
        <dbReference type="Proteomes" id="UP001174196"/>
    </source>
</evidence>
<dbReference type="Proteomes" id="UP001174196">
    <property type="component" value="Unassembled WGS sequence"/>
</dbReference>